<keyword evidence="3" id="KW-0520">NAD</keyword>
<organism evidence="4 5">
    <name type="scientific">Microvirga aerophila</name>
    <dbReference type="NCBI Taxonomy" id="670291"/>
    <lineage>
        <taxon>Bacteria</taxon>
        <taxon>Pseudomonadati</taxon>
        <taxon>Pseudomonadota</taxon>
        <taxon>Alphaproteobacteria</taxon>
        <taxon>Hyphomicrobiales</taxon>
        <taxon>Methylobacteriaceae</taxon>
        <taxon>Microvirga</taxon>
    </lineage>
</organism>
<evidence type="ECO:0000313" key="4">
    <source>
        <dbReference type="EMBL" id="GEO12391.1"/>
    </source>
</evidence>
<dbReference type="InterPro" id="IPR051122">
    <property type="entry name" value="SDR_DHRS6-like"/>
</dbReference>
<dbReference type="PANTHER" id="PTHR43477">
    <property type="entry name" value="DIHYDROANTICAPSIN 7-DEHYDROGENASE"/>
    <property type="match status" value="1"/>
</dbReference>
<dbReference type="PRINTS" id="PR00080">
    <property type="entry name" value="SDRFAMILY"/>
</dbReference>
<dbReference type="InterPro" id="IPR002347">
    <property type="entry name" value="SDR_fam"/>
</dbReference>
<evidence type="ECO:0000256" key="3">
    <source>
        <dbReference type="ARBA" id="ARBA00023027"/>
    </source>
</evidence>
<dbReference type="GO" id="GO:0016491">
    <property type="term" value="F:oxidoreductase activity"/>
    <property type="evidence" value="ECO:0007669"/>
    <property type="project" value="UniProtKB-KW"/>
</dbReference>
<dbReference type="Gene3D" id="3.40.50.720">
    <property type="entry name" value="NAD(P)-binding Rossmann-like Domain"/>
    <property type="match status" value="1"/>
</dbReference>
<evidence type="ECO:0000256" key="2">
    <source>
        <dbReference type="ARBA" id="ARBA00023002"/>
    </source>
</evidence>
<accession>A0A512BK98</accession>
<evidence type="ECO:0000256" key="1">
    <source>
        <dbReference type="ARBA" id="ARBA00006484"/>
    </source>
</evidence>
<evidence type="ECO:0000313" key="5">
    <source>
        <dbReference type="Proteomes" id="UP000321085"/>
    </source>
</evidence>
<dbReference type="PRINTS" id="PR00081">
    <property type="entry name" value="GDHRDH"/>
</dbReference>
<dbReference type="FunFam" id="3.40.50.720:FF:000084">
    <property type="entry name" value="Short-chain dehydrogenase reductase"/>
    <property type="match status" value="1"/>
</dbReference>
<dbReference type="RefSeq" id="WP_114184297.1">
    <property type="nucleotide sequence ID" value="NZ_BJYU01000001.1"/>
</dbReference>
<name>A0A512BK98_9HYPH</name>
<dbReference type="SUPFAM" id="SSF51735">
    <property type="entry name" value="NAD(P)-binding Rossmann-fold domains"/>
    <property type="match status" value="1"/>
</dbReference>
<dbReference type="InterPro" id="IPR036291">
    <property type="entry name" value="NAD(P)-bd_dom_sf"/>
</dbReference>
<gene>
    <name evidence="4" type="ORF">MAE02_00870</name>
</gene>
<protein>
    <submittedName>
        <fullName evidence="4">Oxidoreductase</fullName>
    </submittedName>
</protein>
<dbReference type="Pfam" id="PF13561">
    <property type="entry name" value="adh_short_C2"/>
    <property type="match status" value="1"/>
</dbReference>
<dbReference type="EMBL" id="BJYU01000001">
    <property type="protein sequence ID" value="GEO12391.1"/>
    <property type="molecule type" value="Genomic_DNA"/>
</dbReference>
<comment type="similarity">
    <text evidence="1">Belongs to the short-chain dehydrogenases/reductases (SDR) family.</text>
</comment>
<keyword evidence="5" id="KW-1185">Reference proteome</keyword>
<comment type="caution">
    <text evidence="4">The sequence shown here is derived from an EMBL/GenBank/DDBJ whole genome shotgun (WGS) entry which is preliminary data.</text>
</comment>
<proteinExistence type="inferred from homology"/>
<reference evidence="4 5" key="1">
    <citation type="submission" date="2019-07" db="EMBL/GenBank/DDBJ databases">
        <title>Whole genome shotgun sequence of Microvirga aerophila NBRC 106136.</title>
        <authorList>
            <person name="Hosoyama A."/>
            <person name="Uohara A."/>
            <person name="Ohji S."/>
            <person name="Ichikawa N."/>
        </authorList>
    </citation>
    <scope>NUCLEOTIDE SEQUENCE [LARGE SCALE GENOMIC DNA]</scope>
    <source>
        <strain evidence="4 5">NBRC 106136</strain>
    </source>
</reference>
<dbReference type="OrthoDB" id="9797020at2"/>
<dbReference type="PANTHER" id="PTHR43477:SF4">
    <property type="entry name" value="DEHYDROGENASE_REDUCTASE SDR FAMILY MEMBER 6"/>
    <property type="match status" value="1"/>
</dbReference>
<sequence length="267" mass="27711">MVDRLKGKTAIVFGAGSSGPGWGNGKAAAVAYAREGARVACIDLAQQAAEETAAIIRGEGGSAAAITADVTDSNSVAEAVASTVAAFDRIDILHNNVGVTHMGGPVELTDEKFETALNLNIGSVYRSAKAVIPHMLRQGHGAIINISSLAAIRWTGYPYFAYYATKAAVNQATVALAMQYARNGIRANCIMPGLIDTPLIYKQISGQYASVDEMVAARNAAVPTGKMGTAWDIANAAVFLASDEAQFITGVCLPVDGGQSCAVSEFH</sequence>
<dbReference type="AlphaFoldDB" id="A0A512BK98"/>
<dbReference type="Proteomes" id="UP000321085">
    <property type="component" value="Unassembled WGS sequence"/>
</dbReference>
<keyword evidence="2" id="KW-0560">Oxidoreductase</keyword>
<dbReference type="NCBIfam" id="NF005559">
    <property type="entry name" value="PRK07231.1"/>
    <property type="match status" value="1"/>
</dbReference>